<evidence type="ECO:0000313" key="2">
    <source>
        <dbReference type="RefSeq" id="XP_022717684.1"/>
    </source>
</evidence>
<protein>
    <submittedName>
        <fullName evidence="2">Uncharacterized protein LOC111276143</fullName>
    </submittedName>
</protein>
<accession>A0A6P5WNV2</accession>
<evidence type="ECO:0000313" key="1">
    <source>
        <dbReference type="Proteomes" id="UP000515121"/>
    </source>
</evidence>
<proteinExistence type="predicted"/>
<dbReference type="KEGG" id="dzi:111276143"/>
<name>A0A6P5WNV2_DURZI</name>
<dbReference type="RefSeq" id="XP_022717684.1">
    <property type="nucleotide sequence ID" value="XM_022861949.1"/>
</dbReference>
<keyword evidence="1" id="KW-1185">Reference proteome</keyword>
<dbReference type="AlphaFoldDB" id="A0A6P5WNV2"/>
<gene>
    <name evidence="2" type="primary">LOC111276143</name>
</gene>
<reference evidence="2" key="1">
    <citation type="submission" date="2025-08" db="UniProtKB">
        <authorList>
            <consortium name="RefSeq"/>
        </authorList>
    </citation>
    <scope>IDENTIFICATION</scope>
    <source>
        <tissue evidence="2">Fruit stalk</tissue>
    </source>
</reference>
<sequence length="168" mass="19412">MAQELVKGHDKTTLSSRCAIKIDLKKAFDVMNWAFLILVLKILGFSEKYIGWIKSCLITPKYLLFINGGLVRYFEGARESCKETNVSYLFVIIMNLLSRLLDFTATHGVFSYHLKCKKARLTHLSSLLKRIIPHRLGIGLHKWYQSGHQSIKTKCYIVRVIKCYIVRS</sequence>
<dbReference type="OrthoDB" id="1739308at2759"/>
<dbReference type="GeneID" id="111276143"/>
<organism evidence="1 2">
    <name type="scientific">Durio zibethinus</name>
    <name type="common">Durian</name>
    <dbReference type="NCBI Taxonomy" id="66656"/>
    <lineage>
        <taxon>Eukaryota</taxon>
        <taxon>Viridiplantae</taxon>
        <taxon>Streptophyta</taxon>
        <taxon>Embryophyta</taxon>
        <taxon>Tracheophyta</taxon>
        <taxon>Spermatophyta</taxon>
        <taxon>Magnoliopsida</taxon>
        <taxon>eudicotyledons</taxon>
        <taxon>Gunneridae</taxon>
        <taxon>Pentapetalae</taxon>
        <taxon>rosids</taxon>
        <taxon>malvids</taxon>
        <taxon>Malvales</taxon>
        <taxon>Malvaceae</taxon>
        <taxon>Helicteroideae</taxon>
        <taxon>Durio</taxon>
    </lineage>
</organism>
<dbReference type="Proteomes" id="UP000515121">
    <property type="component" value="Unplaced"/>
</dbReference>